<keyword evidence="9" id="KW-0378">Hydrolase</keyword>
<dbReference type="EMBL" id="JANPWB010000008">
    <property type="protein sequence ID" value="KAJ1163163.1"/>
    <property type="molecule type" value="Genomic_DNA"/>
</dbReference>
<dbReference type="GO" id="GO:0006974">
    <property type="term" value="P:DNA damage response"/>
    <property type="evidence" value="ECO:0007669"/>
    <property type="project" value="UniProtKB-ARBA"/>
</dbReference>
<evidence type="ECO:0000256" key="17">
    <source>
        <dbReference type="SAM" id="MobiDB-lite"/>
    </source>
</evidence>
<dbReference type="Pfam" id="PF25894">
    <property type="entry name" value="WHD_HELB"/>
    <property type="match status" value="1"/>
</dbReference>
<evidence type="ECO:0000256" key="5">
    <source>
        <dbReference type="ARBA" id="ARBA00022454"/>
    </source>
</evidence>
<dbReference type="EC" id="3.6.4.12" evidence="4"/>
<keyword evidence="12" id="KW-0539">Nucleus</keyword>
<evidence type="ECO:0000256" key="9">
    <source>
        <dbReference type="ARBA" id="ARBA00022801"/>
    </source>
</evidence>
<evidence type="ECO:0000256" key="6">
    <source>
        <dbReference type="ARBA" id="ARBA00022490"/>
    </source>
</evidence>
<dbReference type="GO" id="GO:1903775">
    <property type="term" value="P:regulation of DNA double-strand break processing"/>
    <property type="evidence" value="ECO:0007669"/>
    <property type="project" value="UniProtKB-ARBA"/>
</dbReference>
<keyword evidence="6" id="KW-0963">Cytoplasm</keyword>
<dbReference type="CDD" id="cd17933">
    <property type="entry name" value="DEXSc_RecD-like"/>
    <property type="match status" value="1"/>
</dbReference>
<keyword evidence="5" id="KW-0158">Chromosome</keyword>
<dbReference type="InterPro" id="IPR050534">
    <property type="entry name" value="Coronavir_polyprotein_1ab"/>
</dbReference>
<reference evidence="20" key="1">
    <citation type="journal article" date="2022" name="bioRxiv">
        <title>Sequencing and chromosome-scale assembly of the giantPleurodeles waltlgenome.</title>
        <authorList>
            <person name="Brown T."/>
            <person name="Elewa A."/>
            <person name="Iarovenko S."/>
            <person name="Subramanian E."/>
            <person name="Araus A.J."/>
            <person name="Petzold A."/>
            <person name="Susuki M."/>
            <person name="Suzuki K.-i.T."/>
            <person name="Hayashi T."/>
            <person name="Toyoda A."/>
            <person name="Oliveira C."/>
            <person name="Osipova E."/>
            <person name="Leigh N.D."/>
            <person name="Simon A."/>
            <person name="Yun M.H."/>
        </authorList>
    </citation>
    <scope>NUCLEOTIDE SEQUENCE</scope>
    <source>
        <strain evidence="20">20211129_DDA</strain>
        <tissue evidence="20">Liver</tissue>
    </source>
</reference>
<feature type="compositionally biased region" description="Low complexity" evidence="17">
    <location>
        <begin position="1"/>
        <end position="20"/>
    </location>
</feature>
<dbReference type="GO" id="GO:0005634">
    <property type="term" value="C:nucleus"/>
    <property type="evidence" value="ECO:0007669"/>
    <property type="project" value="UniProtKB-SubCell"/>
</dbReference>
<feature type="region of interest" description="Disordered" evidence="17">
    <location>
        <begin position="1"/>
        <end position="41"/>
    </location>
</feature>
<evidence type="ECO:0000256" key="4">
    <source>
        <dbReference type="ARBA" id="ARBA00012551"/>
    </source>
</evidence>
<protein>
    <recommendedName>
        <fullName evidence="16">DNA helicase B</fullName>
        <ecNumber evidence="4">3.6.4.12</ecNumber>
    </recommendedName>
</protein>
<evidence type="ECO:0000256" key="2">
    <source>
        <dbReference type="ARBA" id="ARBA00004286"/>
    </source>
</evidence>
<keyword evidence="8" id="KW-0547">Nucleotide-binding</keyword>
<evidence type="ECO:0000259" key="18">
    <source>
        <dbReference type="Pfam" id="PF13538"/>
    </source>
</evidence>
<dbReference type="GO" id="GO:0005524">
    <property type="term" value="F:ATP binding"/>
    <property type="evidence" value="ECO:0007669"/>
    <property type="project" value="UniProtKB-KW"/>
</dbReference>
<organism evidence="20 21">
    <name type="scientific">Pleurodeles waltl</name>
    <name type="common">Iberian ribbed newt</name>
    <dbReference type="NCBI Taxonomy" id="8319"/>
    <lineage>
        <taxon>Eukaryota</taxon>
        <taxon>Metazoa</taxon>
        <taxon>Chordata</taxon>
        <taxon>Craniata</taxon>
        <taxon>Vertebrata</taxon>
        <taxon>Euteleostomi</taxon>
        <taxon>Amphibia</taxon>
        <taxon>Batrachia</taxon>
        <taxon>Caudata</taxon>
        <taxon>Salamandroidea</taxon>
        <taxon>Salamandridae</taxon>
        <taxon>Pleurodelinae</taxon>
        <taxon>Pleurodeles</taxon>
    </lineage>
</organism>
<evidence type="ECO:0000256" key="11">
    <source>
        <dbReference type="ARBA" id="ARBA00022840"/>
    </source>
</evidence>
<dbReference type="GO" id="GO:2000042">
    <property type="term" value="P:negative regulation of double-strand break repair via homologous recombination"/>
    <property type="evidence" value="ECO:0007669"/>
    <property type="project" value="UniProtKB-ARBA"/>
</dbReference>
<evidence type="ECO:0000256" key="15">
    <source>
        <dbReference type="ARBA" id="ARBA00061441"/>
    </source>
</evidence>
<comment type="catalytic activity">
    <reaction evidence="13">
        <text>ATP + H2O = ADP + phosphate + H(+)</text>
        <dbReference type="Rhea" id="RHEA:13065"/>
        <dbReference type="ChEBI" id="CHEBI:15377"/>
        <dbReference type="ChEBI" id="CHEBI:15378"/>
        <dbReference type="ChEBI" id="CHEBI:30616"/>
        <dbReference type="ChEBI" id="CHEBI:43474"/>
        <dbReference type="ChEBI" id="CHEBI:456216"/>
        <dbReference type="EC" id="3.6.4.12"/>
    </reaction>
</comment>
<comment type="subcellular location">
    <subcellularLocation>
        <location evidence="2">Chromosome</location>
    </subcellularLocation>
    <subcellularLocation>
        <location evidence="3">Cytoplasm</location>
    </subcellularLocation>
    <subcellularLocation>
        <location evidence="1">Nucleus</location>
    </subcellularLocation>
</comment>
<dbReference type="AlphaFoldDB" id="A0AAV7SGF8"/>
<dbReference type="FunFam" id="3.40.50.300:FF:001523">
    <property type="entry name" value="Helicase (DNA) B"/>
    <property type="match status" value="1"/>
</dbReference>
<dbReference type="GO" id="GO:0016787">
    <property type="term" value="F:hydrolase activity"/>
    <property type="evidence" value="ECO:0007669"/>
    <property type="project" value="UniProtKB-KW"/>
</dbReference>
<evidence type="ECO:0000256" key="13">
    <source>
        <dbReference type="ARBA" id="ARBA00047995"/>
    </source>
</evidence>
<comment type="function">
    <text evidence="14">5'-3' DNA helicase involved in DNA damage response by acting as an inhibitor of DNA end resection. Recruitment to single-stranded DNA (ssDNA) following DNA damage leads to inhibit the nucleases catalyzing resection, such as EXO1, BLM and DNA2, possibly via the 5'-3' ssDNA translocase activity of HELB. As cells approach S phase, DNA end resection is promoted by the nuclear export of HELB following phosphorylation. Acts independently of TP53BP1. Unwinds duplex DNA with 5'-3' polarity. Has single-strand DNA-dependent ATPase and DNA helicase activities. Prefers ATP and dATP as substrates. During S phase, may facilitate cellular recovery from replication stress.</text>
</comment>
<dbReference type="GO" id="GO:0017116">
    <property type="term" value="F:single-stranded DNA helicase activity"/>
    <property type="evidence" value="ECO:0007669"/>
    <property type="project" value="TreeGrafter"/>
</dbReference>
<dbReference type="InterPro" id="IPR027785">
    <property type="entry name" value="UvrD-like_helicase_C"/>
</dbReference>
<evidence type="ECO:0000256" key="8">
    <source>
        <dbReference type="ARBA" id="ARBA00022741"/>
    </source>
</evidence>
<dbReference type="Pfam" id="PF13538">
    <property type="entry name" value="UvrD_C_2"/>
    <property type="match status" value="1"/>
</dbReference>
<accession>A0AAV7SGF8</accession>
<evidence type="ECO:0000256" key="10">
    <source>
        <dbReference type="ARBA" id="ARBA00022806"/>
    </source>
</evidence>
<evidence type="ECO:0000313" key="20">
    <source>
        <dbReference type="EMBL" id="KAJ1163163.1"/>
    </source>
</evidence>
<dbReference type="Gene3D" id="3.40.50.300">
    <property type="entry name" value="P-loop containing nucleotide triphosphate hydrolases"/>
    <property type="match status" value="2"/>
</dbReference>
<feature type="domain" description="UvrD-like helicase C-terminal" evidence="18">
    <location>
        <begin position="921"/>
        <end position="967"/>
    </location>
</feature>
<proteinExistence type="inferred from homology"/>
<keyword evidence="21" id="KW-1185">Reference proteome</keyword>
<feature type="compositionally biased region" description="Acidic residues" evidence="17">
    <location>
        <begin position="66"/>
        <end position="87"/>
    </location>
</feature>
<keyword evidence="7" id="KW-0597">Phosphoprotein</keyword>
<keyword evidence="11" id="KW-0067">ATP-binding</keyword>
<dbReference type="SUPFAM" id="SSF52540">
    <property type="entry name" value="P-loop containing nucleoside triphosphate hydrolases"/>
    <property type="match status" value="2"/>
</dbReference>
<feature type="region of interest" description="Disordered" evidence="17">
    <location>
        <begin position="59"/>
        <end position="87"/>
    </location>
</feature>
<evidence type="ECO:0000259" key="19">
    <source>
        <dbReference type="Pfam" id="PF25894"/>
    </source>
</evidence>
<evidence type="ECO:0000256" key="16">
    <source>
        <dbReference type="ARBA" id="ARBA00072281"/>
    </source>
</evidence>
<evidence type="ECO:0000256" key="1">
    <source>
        <dbReference type="ARBA" id="ARBA00004123"/>
    </source>
</evidence>
<name>A0AAV7SGF8_PLEWA</name>
<dbReference type="InterPro" id="IPR027417">
    <property type="entry name" value="P-loop_NTPase"/>
</dbReference>
<dbReference type="Pfam" id="PF13604">
    <property type="entry name" value="AAA_30"/>
    <property type="match status" value="1"/>
</dbReference>
<dbReference type="GO" id="GO:0005694">
    <property type="term" value="C:chromosome"/>
    <property type="evidence" value="ECO:0007669"/>
    <property type="project" value="UniProtKB-SubCell"/>
</dbReference>
<dbReference type="PANTHER" id="PTHR43788:SF6">
    <property type="entry name" value="DNA HELICASE B"/>
    <property type="match status" value="1"/>
</dbReference>
<dbReference type="Proteomes" id="UP001066276">
    <property type="component" value="Chromosome 4_2"/>
</dbReference>
<feature type="domain" description="DNA helicase B winged helix" evidence="19">
    <location>
        <begin position="287"/>
        <end position="396"/>
    </location>
</feature>
<dbReference type="GO" id="GO:0005737">
    <property type="term" value="C:cytoplasm"/>
    <property type="evidence" value="ECO:0007669"/>
    <property type="project" value="UniProtKB-SubCell"/>
</dbReference>
<comment type="caution">
    <text evidence="20">The sequence shown here is derived from an EMBL/GenBank/DDBJ whole genome shotgun (WGS) entry which is preliminary data.</text>
</comment>
<evidence type="ECO:0000256" key="12">
    <source>
        <dbReference type="ARBA" id="ARBA00023242"/>
    </source>
</evidence>
<sequence>MAQLSTQTQRQSRRLSQWSSKRVSRRQSSGGRAPKSLTCGNGRLRGLQMLWGTLLPLKEPGLSDGESSEDDDGPDEEEEEPQFLDSEEMDGGGVVLQSAFCRRRTVTIDDHICQKKFEVTGRFPLLGPWWEVRVYVYMKPIRSMYYMKGFPSYFLRTHFRTKKEGVLPLFLKECNVPEEFKEKFLKWLPQKLLLTFHNLEDILQEFSTAMDPEKGGYNILKYVRSSCTGVNVKNALRFPLIMEYVPTLLPRLFKNLLKWKPKRRNGEGEETEEAEGLFTKVETLTKIEEMLNKYPWKLGFGRITYRELNFLRCEVALKAFRQCEPLLQKIPELQLNALIIYDQLKQRCSEFGDTYVEQDILTKAASQDMSVVQAWEALEFLKEEEIVVREKDRIFLFNLYLSEVNIATCIETLVKKDPWCLQVNVEEVLRAQHVGPVKDALKDDTLEELSSQLYEMESQEPDLRTGMMPKVFYDTHDSRLETECEGPAQLEVDLDQVRAAEMICLNPLTVISGKGGCGKTTVVSLIFKHLLAKENDELKKACRAFESDVDASDEWFTQSHQPVEKEPRKPVDNMTVLLTAPTGKAASLLKKKTSLPSFTLHQITASYYNWHQLDSQNEWKFSKVEVLVVDEGSLVSVQILSSVLVLLCKYANLAKLIILGDVRQLPSIDPGNMLADLFQSAKYIHWAIELRTNHRAESQLIVDNATRISEQRFVQFDAVVEIGKQSDVTMPSSESKFILISLPEDGNDDDLQTAVKLLLEKGPGLQDDKTSQFIAFRRVDCDLINELCCQHYSGHSTINSKNKPVFQCHDKVCCTKNAYITDLVPSAKSDTVIKDRTLIHNEGEAPLVIGERNPVNNETTEEKTNLQSMYSKDDRLCNGEIFFITDDVEKDKIRCLTISDMDEREYTLDYLKLYRICNIKHAWARTIHTFQGSEEGTVVYVVGAAGRQNWQHVYTAVTRGRQRVYIVAKKDQLVKAVFNKCCPRKTRLRQRVQETLSQRKDCAAPTSSPLQLIQESIEPYSCMISSQEEDMTLLNSQEINGEKDTGAIGSKALCDHNNTSSNVIVYDELTDSDLEAAIQLLEQKQVSNANKFPQSPMTNLQLESHDISSPKFPLQQQDHGLCGVSDVSAVGGFVAVHGSGDWDKSPTGEGSTADSFGELNDSELDMLFHSPLYEASNNGDSLFATSGIKRLSTEEEVPESPLKISRVTLDESPLGCTRFRDLSLTTACQKQLF</sequence>
<evidence type="ECO:0000256" key="3">
    <source>
        <dbReference type="ARBA" id="ARBA00004496"/>
    </source>
</evidence>
<dbReference type="PANTHER" id="PTHR43788">
    <property type="entry name" value="DNA2/NAM7 HELICASE FAMILY MEMBER"/>
    <property type="match status" value="1"/>
</dbReference>
<dbReference type="GO" id="GO:0006269">
    <property type="term" value="P:DNA replication, synthesis of primer"/>
    <property type="evidence" value="ECO:0007669"/>
    <property type="project" value="UniProtKB-ARBA"/>
</dbReference>
<evidence type="ECO:0000256" key="14">
    <source>
        <dbReference type="ARBA" id="ARBA00055511"/>
    </source>
</evidence>
<evidence type="ECO:0000313" key="21">
    <source>
        <dbReference type="Proteomes" id="UP001066276"/>
    </source>
</evidence>
<comment type="similarity">
    <text evidence="15">Belongs to the RecD family. HELB subfamily.</text>
</comment>
<dbReference type="CDD" id="cd18809">
    <property type="entry name" value="SF1_C_RecD"/>
    <property type="match status" value="1"/>
</dbReference>
<evidence type="ECO:0000256" key="7">
    <source>
        <dbReference type="ARBA" id="ARBA00022553"/>
    </source>
</evidence>
<keyword evidence="10" id="KW-0347">Helicase</keyword>
<dbReference type="InterPro" id="IPR058839">
    <property type="entry name" value="WHD_HELB"/>
</dbReference>
<gene>
    <name evidence="20" type="ORF">NDU88_003626</name>
</gene>